<evidence type="ECO:0000313" key="3">
    <source>
        <dbReference type="Proteomes" id="UP001141552"/>
    </source>
</evidence>
<dbReference type="PANTHER" id="PTHR11743:SF35">
    <property type="entry name" value="PORIN_VOLTAGE-DEPENDENT ANION-SELECTIVE CHANNEL PROTEIN"/>
    <property type="match status" value="1"/>
</dbReference>
<dbReference type="InterPro" id="IPR023614">
    <property type="entry name" value="Porin_dom_sf"/>
</dbReference>
<reference evidence="2" key="1">
    <citation type="submission" date="2022-02" db="EMBL/GenBank/DDBJ databases">
        <authorList>
            <person name="Henning P.M."/>
            <person name="McCubbin A.G."/>
            <person name="Shore J.S."/>
        </authorList>
    </citation>
    <scope>NUCLEOTIDE SEQUENCE</scope>
    <source>
        <strain evidence="2">F60SS</strain>
        <tissue evidence="2">Leaves</tissue>
    </source>
</reference>
<dbReference type="InterPro" id="IPR001925">
    <property type="entry name" value="Porin_Euk"/>
</dbReference>
<sequence length="248" mass="27194">MSNCPGLYSDIGKKARDLLRGDYAHQPRTHFGYGCFKWNFDLSCETAEILPGLTTLFRFKIPDSSKVELRFLQDYIGITSGVGVKALQQGTFNGNGYNPVVNFSGVIGSTFFSLGTDIAFNVSGKTFDEVSVGLSFNSDFLVTSLTLDDKCETLRASCYHELNPLSRTAVAAELKHRFSNGATTVTVGGQHSLFPYTLMKARINSKGRVGGLIQLEFLEKLFIGITGETDMWADNNISKFGLSMAFKA</sequence>
<dbReference type="Gene3D" id="2.40.160.10">
    <property type="entry name" value="Porin"/>
    <property type="match status" value="1"/>
</dbReference>
<reference evidence="2" key="2">
    <citation type="journal article" date="2023" name="Plants (Basel)">
        <title>Annotation of the Turnera subulata (Passifloraceae) Draft Genome Reveals the S-Locus Evolved after the Divergence of Turneroideae from Passifloroideae in a Stepwise Manner.</title>
        <authorList>
            <person name="Henning P.M."/>
            <person name="Roalson E.H."/>
            <person name="Mir W."/>
            <person name="McCubbin A.G."/>
            <person name="Shore J.S."/>
        </authorList>
    </citation>
    <scope>NUCLEOTIDE SEQUENCE</scope>
    <source>
        <strain evidence="2">F60SS</strain>
    </source>
</reference>
<dbReference type="OrthoDB" id="7827681at2759"/>
<dbReference type="EMBL" id="JAKUCV010006557">
    <property type="protein sequence ID" value="KAJ4826869.1"/>
    <property type="molecule type" value="Genomic_DNA"/>
</dbReference>
<keyword evidence="3" id="KW-1185">Reference proteome</keyword>
<dbReference type="PANTHER" id="PTHR11743">
    <property type="entry name" value="VOLTAGE-DEPENDENT ANION-SELECTIVE CHANNEL"/>
    <property type="match status" value="1"/>
</dbReference>
<comment type="caution">
    <text evidence="2">The sequence shown here is derived from an EMBL/GenBank/DDBJ whole genome shotgun (WGS) entry which is preliminary data.</text>
</comment>
<evidence type="ECO:0000256" key="1">
    <source>
        <dbReference type="ARBA" id="ARBA00009624"/>
    </source>
</evidence>
<dbReference type="Pfam" id="PF01459">
    <property type="entry name" value="Porin_3"/>
    <property type="match status" value="1"/>
</dbReference>
<organism evidence="2 3">
    <name type="scientific">Turnera subulata</name>
    <dbReference type="NCBI Taxonomy" id="218843"/>
    <lineage>
        <taxon>Eukaryota</taxon>
        <taxon>Viridiplantae</taxon>
        <taxon>Streptophyta</taxon>
        <taxon>Embryophyta</taxon>
        <taxon>Tracheophyta</taxon>
        <taxon>Spermatophyta</taxon>
        <taxon>Magnoliopsida</taxon>
        <taxon>eudicotyledons</taxon>
        <taxon>Gunneridae</taxon>
        <taxon>Pentapetalae</taxon>
        <taxon>rosids</taxon>
        <taxon>fabids</taxon>
        <taxon>Malpighiales</taxon>
        <taxon>Passifloraceae</taxon>
        <taxon>Turnera</taxon>
    </lineage>
</organism>
<dbReference type="AlphaFoldDB" id="A0A9Q0F9Z8"/>
<evidence type="ECO:0000313" key="2">
    <source>
        <dbReference type="EMBL" id="KAJ4826869.1"/>
    </source>
</evidence>
<protein>
    <submittedName>
        <fullName evidence="2">Uncharacterized protein</fullName>
    </submittedName>
</protein>
<gene>
    <name evidence="2" type="ORF">Tsubulata_032448</name>
</gene>
<accession>A0A9Q0F9Z8</accession>
<dbReference type="InterPro" id="IPR027246">
    <property type="entry name" value="Porin_Euk/Tom40"/>
</dbReference>
<name>A0A9Q0F9Z8_9ROSI</name>
<dbReference type="Proteomes" id="UP001141552">
    <property type="component" value="Unassembled WGS sequence"/>
</dbReference>
<proteinExistence type="inferred from homology"/>
<comment type="similarity">
    <text evidence="1">Belongs to the eukaryotic mitochondrial porin (TC 1.B.8.1) family.</text>
</comment>
<dbReference type="GO" id="GO:0005741">
    <property type="term" value="C:mitochondrial outer membrane"/>
    <property type="evidence" value="ECO:0007669"/>
    <property type="project" value="InterPro"/>
</dbReference>
<dbReference type="GO" id="GO:0008308">
    <property type="term" value="F:voltage-gated monoatomic anion channel activity"/>
    <property type="evidence" value="ECO:0007669"/>
    <property type="project" value="InterPro"/>
</dbReference>
<dbReference type="CDD" id="cd07306">
    <property type="entry name" value="Porin3_VDAC"/>
    <property type="match status" value="1"/>
</dbReference>